<dbReference type="PROSITE" id="PS50878">
    <property type="entry name" value="RT_POL"/>
    <property type="match status" value="1"/>
</dbReference>
<feature type="domain" description="Reverse transcriptase" evidence="1">
    <location>
        <begin position="1"/>
        <end position="136"/>
    </location>
</feature>
<dbReference type="RefSeq" id="XP_029654078.1">
    <property type="nucleotide sequence ID" value="XM_029798218.1"/>
</dbReference>
<dbReference type="InterPro" id="IPR009057">
    <property type="entry name" value="Homeodomain-like_sf"/>
</dbReference>
<dbReference type="Pfam" id="PF00078">
    <property type="entry name" value="RVT_1"/>
    <property type="match status" value="1"/>
</dbReference>
<sequence length="383" mass="43609">MRVLRSFLDEDAIRMIQVLLAKTDLTVRLGTTSSRSFPTNVGTPQGDSLSPLLFVIYLEAALRELRGLYDKSITEVIYADDVDFVSTDKSALLRLLEIAPDKLGEWFLIMNTDKTDVVDVSRSDTQTMEKWRLSKKLSSLLGDREDIMRRKLLAAVALKSVMKDWLRYCPGNPSLRSRIYNAFVKPVLLYNSSTWGISDTELKNLDSFHRKQLRVLNGLHWPKKINNSSLYKLSNSVPVSQDIIDGRWRLFGHVLRMDPSSPAYQAMEEYNTLDSFMKGKIIALYDLNMSYIKISKETGVPYSTVVNFIKKYNKTGSYDRQHGSGRLSILNNVQINHLRTSEENSSLTASELSNEIEKFSGTRVSSRTIIRNLNKNGIFARIA</sequence>
<dbReference type="KEGG" id="osn:115227353"/>
<organism evidence="2 3">
    <name type="scientific">Octopus sinensis</name>
    <name type="common">East Asian common octopus</name>
    <dbReference type="NCBI Taxonomy" id="2607531"/>
    <lineage>
        <taxon>Eukaryota</taxon>
        <taxon>Metazoa</taxon>
        <taxon>Spiralia</taxon>
        <taxon>Lophotrochozoa</taxon>
        <taxon>Mollusca</taxon>
        <taxon>Cephalopoda</taxon>
        <taxon>Coleoidea</taxon>
        <taxon>Octopodiformes</taxon>
        <taxon>Octopoda</taxon>
        <taxon>Incirrata</taxon>
        <taxon>Octopodidae</taxon>
        <taxon>Octopus</taxon>
    </lineage>
</organism>
<proteinExistence type="predicted"/>
<dbReference type="SUPFAM" id="SSF46689">
    <property type="entry name" value="Homeodomain-like"/>
    <property type="match status" value="1"/>
</dbReference>
<evidence type="ECO:0000313" key="3">
    <source>
        <dbReference type="RefSeq" id="XP_029654078.1"/>
    </source>
</evidence>
<accession>A0A6P7TQP3</accession>
<keyword evidence="2" id="KW-1185">Reference proteome</keyword>
<dbReference type="InterPro" id="IPR036388">
    <property type="entry name" value="WH-like_DNA-bd_sf"/>
</dbReference>
<dbReference type="InterPro" id="IPR043502">
    <property type="entry name" value="DNA/RNA_pol_sf"/>
</dbReference>
<reference evidence="3" key="1">
    <citation type="submission" date="2025-08" db="UniProtKB">
        <authorList>
            <consortium name="RefSeq"/>
        </authorList>
    </citation>
    <scope>IDENTIFICATION</scope>
</reference>
<dbReference type="Gene3D" id="1.10.10.10">
    <property type="entry name" value="Winged helix-like DNA-binding domain superfamily/Winged helix DNA-binding domain"/>
    <property type="match status" value="1"/>
</dbReference>
<dbReference type="InterPro" id="IPR000477">
    <property type="entry name" value="RT_dom"/>
</dbReference>
<name>A0A6P7TQP3_9MOLL</name>
<dbReference type="PANTHER" id="PTHR47027">
    <property type="entry name" value="REVERSE TRANSCRIPTASE DOMAIN-CONTAINING PROTEIN"/>
    <property type="match status" value="1"/>
</dbReference>
<gene>
    <name evidence="3" type="primary">LOC115227353</name>
</gene>
<dbReference type="PANTHER" id="PTHR47027:SF20">
    <property type="entry name" value="REVERSE TRANSCRIPTASE-LIKE PROTEIN WITH RNA-DIRECTED DNA POLYMERASE DOMAIN"/>
    <property type="match status" value="1"/>
</dbReference>
<evidence type="ECO:0000313" key="2">
    <source>
        <dbReference type="Proteomes" id="UP000515154"/>
    </source>
</evidence>
<dbReference type="SUPFAM" id="SSF56672">
    <property type="entry name" value="DNA/RNA polymerases"/>
    <property type="match status" value="1"/>
</dbReference>
<protein>
    <submittedName>
        <fullName evidence="3">Uncharacterized protein LOC115227353</fullName>
    </submittedName>
</protein>
<evidence type="ECO:0000259" key="1">
    <source>
        <dbReference type="PROSITE" id="PS50878"/>
    </source>
</evidence>
<dbReference type="AlphaFoldDB" id="A0A6P7TQP3"/>
<dbReference type="Proteomes" id="UP000515154">
    <property type="component" value="Unplaced"/>
</dbReference>